<evidence type="ECO:0000313" key="2">
    <source>
        <dbReference type="EMBL" id="KAK5080917.1"/>
    </source>
</evidence>
<dbReference type="Gene3D" id="2.60.120.10">
    <property type="entry name" value="Jelly Rolls"/>
    <property type="match status" value="1"/>
</dbReference>
<reference evidence="2 3" key="1">
    <citation type="submission" date="2023-08" db="EMBL/GenBank/DDBJ databases">
        <title>Black Yeasts Isolated from many extreme environments.</title>
        <authorList>
            <person name="Coleine C."/>
            <person name="Stajich J.E."/>
            <person name="Selbmann L."/>
        </authorList>
    </citation>
    <scope>NUCLEOTIDE SEQUENCE [LARGE SCALE GENOMIC DNA]</scope>
    <source>
        <strain evidence="2 3">CCFEE 5910</strain>
    </source>
</reference>
<dbReference type="SUPFAM" id="SSF51182">
    <property type="entry name" value="RmlC-like cupins"/>
    <property type="match status" value="1"/>
</dbReference>
<protein>
    <submittedName>
        <fullName evidence="2">Uncharacterized protein</fullName>
    </submittedName>
</protein>
<dbReference type="CDD" id="cd02208">
    <property type="entry name" value="cupin_RmlC-like"/>
    <property type="match status" value="1"/>
</dbReference>
<proteinExistence type="predicted"/>
<feature type="region of interest" description="Disordered" evidence="1">
    <location>
        <begin position="1"/>
        <end position="20"/>
    </location>
</feature>
<keyword evidence="3" id="KW-1185">Reference proteome</keyword>
<comment type="caution">
    <text evidence="2">The sequence shown here is derived from an EMBL/GenBank/DDBJ whole genome shotgun (WGS) entry which is preliminary data.</text>
</comment>
<dbReference type="Proteomes" id="UP001309876">
    <property type="component" value="Unassembled WGS sequence"/>
</dbReference>
<dbReference type="InterPro" id="IPR011051">
    <property type="entry name" value="RmlC_Cupin_sf"/>
</dbReference>
<gene>
    <name evidence="2" type="ORF">LTR05_008233</name>
</gene>
<evidence type="ECO:0000313" key="3">
    <source>
        <dbReference type="Proteomes" id="UP001309876"/>
    </source>
</evidence>
<dbReference type="EMBL" id="JAVRRJ010000011">
    <property type="protein sequence ID" value="KAK5080917.1"/>
    <property type="molecule type" value="Genomic_DNA"/>
</dbReference>
<accession>A0AAN7STB9</accession>
<sequence length="188" mass="21592">MATKAAKSTTAGRKVFRRSDTSNLNNRATFTFDTDPSRPGVTRITLPEKSIWTPGRHWHEQHVEYFRVIQGRVLVRLGNTSQIATPAHGPVRIEKFVIHDFMRADRDKSDDEKDVEDAVVEEWTDPADGIKHVFFRNIFSILKDAQSYWGRWTYLQALYVAATYDDFIEVMPGRASYLTTHLLTSAMV</sequence>
<dbReference type="AlphaFoldDB" id="A0AAN7STB9"/>
<dbReference type="InterPro" id="IPR014710">
    <property type="entry name" value="RmlC-like_jellyroll"/>
</dbReference>
<feature type="compositionally biased region" description="Polar residues" evidence="1">
    <location>
        <begin position="1"/>
        <end position="11"/>
    </location>
</feature>
<evidence type="ECO:0000256" key="1">
    <source>
        <dbReference type="SAM" id="MobiDB-lite"/>
    </source>
</evidence>
<name>A0AAN7STB9_9EURO</name>
<organism evidence="2 3">
    <name type="scientific">Lithohypha guttulata</name>
    <dbReference type="NCBI Taxonomy" id="1690604"/>
    <lineage>
        <taxon>Eukaryota</taxon>
        <taxon>Fungi</taxon>
        <taxon>Dikarya</taxon>
        <taxon>Ascomycota</taxon>
        <taxon>Pezizomycotina</taxon>
        <taxon>Eurotiomycetes</taxon>
        <taxon>Chaetothyriomycetidae</taxon>
        <taxon>Chaetothyriales</taxon>
        <taxon>Trichomeriaceae</taxon>
        <taxon>Lithohypha</taxon>
    </lineage>
</organism>